<dbReference type="InterPro" id="IPR036390">
    <property type="entry name" value="WH_DNA-bd_sf"/>
</dbReference>
<protein>
    <submittedName>
        <fullName evidence="2">Uncharacterized protein</fullName>
    </submittedName>
</protein>
<evidence type="ECO:0000313" key="3">
    <source>
        <dbReference type="Proteomes" id="UP000305282"/>
    </source>
</evidence>
<name>A0A4S5CTG5_9ACTN</name>
<dbReference type="EMBL" id="SSXH01000659">
    <property type="protein sequence ID" value="THJ48293.1"/>
    <property type="molecule type" value="Genomic_DNA"/>
</dbReference>
<comment type="caution">
    <text evidence="2">The sequence shown here is derived from an EMBL/GenBank/DDBJ whole genome shotgun (WGS) entry which is preliminary data.</text>
</comment>
<evidence type="ECO:0000313" key="2">
    <source>
        <dbReference type="EMBL" id="THJ48293.1"/>
    </source>
</evidence>
<reference evidence="2 3" key="1">
    <citation type="submission" date="2019-04" db="EMBL/GenBank/DDBJ databases">
        <title>Draft genome sequences for three unisolated Alnus-infective Frankia Sp+ strains, AgTrS, AiOr and AvVan, the first sequenced Frankia strains able to sporulate in-planta.</title>
        <authorList>
            <person name="Bethencourt L."/>
            <person name="Vautrin F."/>
            <person name="Taib N."/>
            <person name="Dubost A."/>
            <person name="Castro-Garcia L."/>
            <person name="Imbaud O."/>
            <person name="Abrouk D."/>
            <person name="Fournier P."/>
            <person name="Briolay J."/>
            <person name="Nguyen A."/>
            <person name="Normand P."/>
            <person name="Fernandez M.P."/>
            <person name="Brochier-Armanet C."/>
            <person name="Herrera-Belaroussi A."/>
        </authorList>
    </citation>
    <scope>NUCLEOTIDE SEQUENCE [LARGE SCALE GENOMIC DNA]</scope>
    <source>
        <strain evidence="2 3">AvVan</strain>
    </source>
</reference>
<dbReference type="SUPFAM" id="SSF46785">
    <property type="entry name" value="Winged helix' DNA-binding domain"/>
    <property type="match status" value="1"/>
</dbReference>
<sequence>MTRVSSAFRGGSATHDATALTIRQAAILLALLAQNQPISNNELRNRFGFTLVGDDRRHLNDLGLVGSEKIPGHGNVLFHELTDAGWNRASRELTPSAEFTRLSVPAGVFFAFAEGVARFLEREQRTIGEVLGAYAGLPDRRCAGSPETDLAGTGQPVAASAPKEPTASTEADRIENPASLETAIRAAYASLATDARDWVRLADVRPLLGSVDRRQVDRVLRQMARQPDVRVVPDEDQKSLTAADRAAAVRIGEHDNHLLLIGSV</sequence>
<organism evidence="2 3">
    <name type="scientific">Candidatus Frankia alpina</name>
    <dbReference type="NCBI Taxonomy" id="2699483"/>
    <lineage>
        <taxon>Bacteria</taxon>
        <taxon>Bacillati</taxon>
        <taxon>Actinomycetota</taxon>
        <taxon>Actinomycetes</taxon>
        <taxon>Frankiales</taxon>
        <taxon>Frankiaceae</taxon>
        <taxon>Frankia</taxon>
    </lineage>
</organism>
<dbReference type="AlphaFoldDB" id="A0A4S5CTG5"/>
<dbReference type="RefSeq" id="WP_136449272.1">
    <property type="nucleotide sequence ID" value="NZ_CADCWT010000025.1"/>
</dbReference>
<proteinExistence type="predicted"/>
<accession>A0A4S5CTG5</accession>
<dbReference type="OrthoDB" id="3822696at2"/>
<gene>
    <name evidence="2" type="ORF">E7Y31_19315</name>
</gene>
<dbReference type="Proteomes" id="UP000305282">
    <property type="component" value="Unassembled WGS sequence"/>
</dbReference>
<evidence type="ECO:0000256" key="1">
    <source>
        <dbReference type="SAM" id="MobiDB-lite"/>
    </source>
</evidence>
<feature type="region of interest" description="Disordered" evidence="1">
    <location>
        <begin position="144"/>
        <end position="174"/>
    </location>
</feature>
<keyword evidence="3" id="KW-1185">Reference proteome</keyword>